<protein>
    <submittedName>
        <fullName evidence="2">Solute carrier family 2 member 9, like 1 isoform X2</fullName>
    </submittedName>
</protein>
<dbReference type="RefSeq" id="XP_073772154.1">
    <property type="nucleotide sequence ID" value="XM_073916053.1"/>
</dbReference>
<keyword evidence="1" id="KW-1185">Reference proteome</keyword>
<reference evidence="2" key="1">
    <citation type="submission" date="2025-08" db="UniProtKB">
        <authorList>
            <consortium name="RefSeq"/>
        </authorList>
    </citation>
    <scope>IDENTIFICATION</scope>
    <source>
        <strain evidence="2">Tuebingen</strain>
        <tissue evidence="2">Fibroblasts and whole tissue</tissue>
    </source>
</reference>
<evidence type="ECO:0000313" key="1">
    <source>
        <dbReference type="Proteomes" id="UP000000437"/>
    </source>
</evidence>
<name>A0AC58GQZ3_DANRE</name>
<evidence type="ECO:0000313" key="2">
    <source>
        <dbReference type="RefSeq" id="XP_073772154.1"/>
    </source>
</evidence>
<dbReference type="Proteomes" id="UP000000437">
    <property type="component" value="Chromosome 11"/>
</dbReference>
<sequence>MWLLTKMFFSLNLCKLSNFIPREILGREEWWNILLCFPSVFCVIQLAVLPFLPDAPRYILIEKNNTEQCRKALQYLWGLGEYKMEIEEMSEEQAVIGEKQNMSVLDLLRDKSVRWQVISLLVLNIGIQFSGISAITIFSFNIFLEAGIPEDKIRYVTLGIGASEVLITITCGLFIERVGRKPLMWRGFGGMSVVMALIIVTLYLRDYSFVIPYFTVFLIFLFMIFYGGGPAATVGAVCNEMFIQSYRPAAFVYIGILRWVGFTLLGFVFPFLIVVLKSLSFVLFSCICLLAALYIFFILPETKGKTILEISQEFQRIRVCGSTKEDTMFLETKL</sequence>
<organism evidence="1 2">
    <name type="scientific">Danio rerio</name>
    <name type="common">Zebrafish</name>
    <name type="synonym">Brachydanio rerio</name>
    <dbReference type="NCBI Taxonomy" id="7955"/>
    <lineage>
        <taxon>Eukaryota</taxon>
        <taxon>Metazoa</taxon>
        <taxon>Chordata</taxon>
        <taxon>Craniata</taxon>
        <taxon>Vertebrata</taxon>
        <taxon>Euteleostomi</taxon>
        <taxon>Actinopterygii</taxon>
        <taxon>Neopterygii</taxon>
        <taxon>Teleostei</taxon>
        <taxon>Ostariophysi</taxon>
        <taxon>Cypriniformes</taxon>
        <taxon>Danionidae</taxon>
        <taxon>Danioninae</taxon>
        <taxon>Danio</taxon>
    </lineage>
</organism>
<accession>A0AC58GQZ3</accession>
<gene>
    <name evidence="2" type="primary">slc2a9l1</name>
    <name evidence="2" type="synonym">glut9a</name>
</gene>
<proteinExistence type="predicted"/>